<dbReference type="GO" id="GO:0005886">
    <property type="term" value="C:plasma membrane"/>
    <property type="evidence" value="ECO:0007669"/>
    <property type="project" value="TreeGrafter"/>
</dbReference>
<dbReference type="RefSeq" id="WP_245856443.1">
    <property type="nucleotide sequence ID" value="NZ_CP022521.1"/>
</dbReference>
<proteinExistence type="predicted"/>
<dbReference type="EMBL" id="CP022521">
    <property type="protein sequence ID" value="ASO22698.1"/>
    <property type="molecule type" value="Genomic_DNA"/>
</dbReference>
<evidence type="ECO:0000313" key="2">
    <source>
        <dbReference type="Proteomes" id="UP000204221"/>
    </source>
</evidence>
<evidence type="ECO:0000313" key="1">
    <source>
        <dbReference type="EMBL" id="ASO22698.1"/>
    </source>
</evidence>
<dbReference type="Proteomes" id="UP000204221">
    <property type="component" value="Chromosome"/>
</dbReference>
<dbReference type="KEGG" id="ahg:AHOG_25465"/>
<reference evidence="1 2" key="1">
    <citation type="submission" date="2017-07" db="EMBL/GenBank/DDBJ databases">
        <title>Complete genome sequence of Actinoalloteichus hoggarensis DSM 45943, type strain of Actinoalloteichus hoggarensis.</title>
        <authorList>
            <person name="Ruckert C."/>
            <person name="Nouioui I."/>
            <person name="Willmese J."/>
            <person name="van Wezel G."/>
            <person name="Klenk H.-P."/>
            <person name="Kalinowski J."/>
            <person name="Zotchev S.B."/>
        </authorList>
    </citation>
    <scope>NUCLEOTIDE SEQUENCE [LARGE SCALE GENOMIC DNA]</scope>
    <source>
        <strain evidence="1 2">DSM 45943</strain>
    </source>
</reference>
<dbReference type="PANTHER" id="PTHR34821:SF2">
    <property type="entry name" value="INNER MEMBRANE PROTEIN YDCZ"/>
    <property type="match status" value="1"/>
</dbReference>
<keyword evidence="2" id="KW-1185">Reference proteome</keyword>
<dbReference type="PANTHER" id="PTHR34821">
    <property type="entry name" value="INNER MEMBRANE PROTEIN YDCZ"/>
    <property type="match status" value="1"/>
</dbReference>
<dbReference type="Pfam" id="PF04657">
    <property type="entry name" value="DMT_YdcZ"/>
    <property type="match status" value="2"/>
</dbReference>
<accession>A0A221W9J9</accession>
<sequence>MTGQRNQPAPPRGPDELASIAARPMAAVPALIAAVVSGGAVAAQTRINGELADRVGSGFTAALISFGVGLVFVGLLVLVLPSGRRGMRRIAAALRARDESAGPVLRPWQCLGGACGAFLVLSQGLTAAAIGVSMFTVAVVGGQVASGLLVDRFGIGPGGVRAITNLRIAGAVVAVLAVLIAVSGRIGDPRTLILAVLPALAGVGIAWQQAVNGRVRAAAGASMPATLVNFAVGTVILIVAFLISTLITGLPAELPREPWLYLGGLIGVLFIALGAMVVARIGVLLLGLSSIAGQLIGAVLLDLLVPSSAAELTASTLVGSGLTLVAVVLAMLPGRRRA</sequence>
<organism evidence="1 2">
    <name type="scientific">Actinoalloteichus hoggarensis</name>
    <dbReference type="NCBI Taxonomy" id="1470176"/>
    <lineage>
        <taxon>Bacteria</taxon>
        <taxon>Bacillati</taxon>
        <taxon>Actinomycetota</taxon>
        <taxon>Actinomycetes</taxon>
        <taxon>Pseudonocardiales</taxon>
        <taxon>Pseudonocardiaceae</taxon>
        <taxon>Actinoalloteichus</taxon>
    </lineage>
</organism>
<protein>
    <submittedName>
        <fullName evidence="1">Uncharacterized protein</fullName>
    </submittedName>
</protein>
<dbReference type="InterPro" id="IPR006750">
    <property type="entry name" value="YdcZ"/>
</dbReference>
<gene>
    <name evidence="1" type="ORF">AHOG_25465</name>
</gene>
<name>A0A221W9J9_9PSEU</name>
<dbReference type="AlphaFoldDB" id="A0A221W9J9"/>